<dbReference type="Pfam" id="PF14223">
    <property type="entry name" value="Retrotran_gag_2"/>
    <property type="match status" value="1"/>
</dbReference>
<feature type="region of interest" description="Disordered" evidence="1">
    <location>
        <begin position="408"/>
        <end position="440"/>
    </location>
</feature>
<feature type="region of interest" description="Disordered" evidence="1">
    <location>
        <begin position="460"/>
        <end position="492"/>
    </location>
</feature>
<organism evidence="3 4">
    <name type="scientific">Linum trigynum</name>
    <dbReference type="NCBI Taxonomy" id="586398"/>
    <lineage>
        <taxon>Eukaryota</taxon>
        <taxon>Viridiplantae</taxon>
        <taxon>Streptophyta</taxon>
        <taxon>Embryophyta</taxon>
        <taxon>Tracheophyta</taxon>
        <taxon>Spermatophyta</taxon>
        <taxon>Magnoliopsida</taxon>
        <taxon>eudicotyledons</taxon>
        <taxon>Gunneridae</taxon>
        <taxon>Pentapetalae</taxon>
        <taxon>rosids</taxon>
        <taxon>fabids</taxon>
        <taxon>Malpighiales</taxon>
        <taxon>Linaceae</taxon>
        <taxon>Linum</taxon>
    </lineage>
</organism>
<dbReference type="InterPro" id="IPR001878">
    <property type="entry name" value="Znf_CCHC"/>
</dbReference>
<feature type="compositionally biased region" description="Polar residues" evidence="1">
    <location>
        <begin position="415"/>
        <end position="434"/>
    </location>
</feature>
<dbReference type="InterPro" id="IPR036875">
    <property type="entry name" value="Znf_CCHC_sf"/>
</dbReference>
<feature type="domain" description="CCHC-type" evidence="2">
    <location>
        <begin position="388"/>
        <end position="404"/>
    </location>
</feature>
<gene>
    <name evidence="3" type="ORF">LTRI10_LOCUS18144</name>
</gene>
<protein>
    <recommendedName>
        <fullName evidence="2">CCHC-type domain-containing protein</fullName>
    </recommendedName>
</protein>
<feature type="region of interest" description="Disordered" evidence="1">
    <location>
        <begin position="75"/>
        <end position="107"/>
    </location>
</feature>
<reference evidence="3 4" key="1">
    <citation type="submission" date="2024-04" db="EMBL/GenBank/DDBJ databases">
        <authorList>
            <person name="Fracassetti M."/>
        </authorList>
    </citation>
    <scope>NUCLEOTIDE SEQUENCE [LARGE SCALE GENOMIC DNA]</scope>
</reference>
<evidence type="ECO:0000256" key="1">
    <source>
        <dbReference type="SAM" id="MobiDB-lite"/>
    </source>
</evidence>
<accession>A0AAV2DSB3</accession>
<feature type="compositionally biased region" description="Polar residues" evidence="1">
    <location>
        <begin position="21"/>
        <end position="40"/>
    </location>
</feature>
<feature type="domain" description="CCHC-type" evidence="2">
    <location>
        <begin position="369"/>
        <end position="385"/>
    </location>
</feature>
<evidence type="ECO:0000259" key="2">
    <source>
        <dbReference type="SMART" id="SM00343"/>
    </source>
</evidence>
<dbReference type="SUPFAM" id="SSF57756">
    <property type="entry name" value="Retrovirus zinc finger-like domains"/>
    <property type="match status" value="1"/>
</dbReference>
<feature type="compositionally biased region" description="Basic and acidic residues" evidence="1">
    <location>
        <begin position="1"/>
        <end position="20"/>
    </location>
</feature>
<dbReference type="SMART" id="SM00343">
    <property type="entry name" value="ZnF_C2HC"/>
    <property type="match status" value="2"/>
</dbReference>
<proteinExistence type="predicted"/>
<keyword evidence="4" id="KW-1185">Reference proteome</keyword>
<evidence type="ECO:0000313" key="4">
    <source>
        <dbReference type="Proteomes" id="UP001497516"/>
    </source>
</evidence>
<dbReference type="AlphaFoldDB" id="A0AAV2DSB3"/>
<dbReference type="Gene3D" id="4.10.60.10">
    <property type="entry name" value="Zinc finger, CCHC-type"/>
    <property type="match status" value="1"/>
</dbReference>
<dbReference type="GO" id="GO:0008270">
    <property type="term" value="F:zinc ion binding"/>
    <property type="evidence" value="ECO:0007669"/>
    <property type="project" value="InterPro"/>
</dbReference>
<evidence type="ECO:0000313" key="3">
    <source>
        <dbReference type="EMBL" id="CAL1376413.1"/>
    </source>
</evidence>
<feature type="region of interest" description="Disordered" evidence="1">
    <location>
        <begin position="1"/>
        <end position="43"/>
    </location>
</feature>
<dbReference type="GO" id="GO:0003676">
    <property type="term" value="F:nucleic acid binding"/>
    <property type="evidence" value="ECO:0007669"/>
    <property type="project" value="InterPro"/>
</dbReference>
<dbReference type="EMBL" id="OZ034816">
    <property type="protein sequence ID" value="CAL1376413.1"/>
    <property type="molecule type" value="Genomic_DNA"/>
</dbReference>
<dbReference type="PANTHER" id="PTHR47481:SF31">
    <property type="entry name" value="OS01G0873500 PROTEIN"/>
    <property type="match status" value="1"/>
</dbReference>
<dbReference type="PANTHER" id="PTHR47481">
    <property type="match status" value="1"/>
</dbReference>
<dbReference type="Proteomes" id="UP001497516">
    <property type="component" value="Chromosome 3"/>
</dbReference>
<sequence>MGHIILDCRTRERNEAREGNQQRYPSRSGNNDSRPSSYQPRSGYYNLPDHYAYGAFAADDSANWRMGNSCDQWRPGTLHGTAPGEANSGRGSGPTRNGPEGEASASGGGVTIAAVEQIVNSDRPSVRLNSTNYALWDFQFRVFVEGRGLLSIPDGTQPKPEGAAACAQAIAAWNQNDARVRSCLLGRVDPSTCLSLRLYPTSNRMWRHLAVMYSTVNAARQFEIQLSLTRLEQGDRTVSEYFNDAQELWTKQVLLNVALRPQAVLTEDAIAEKMQTRLLNFLMKLRPKFESVRATLLNRDILQFDGVLGTLVREETRLRTQASIDVRPDEGEVLAVAAEQGNPGLGHNASVYAVAKPQFQRRVYATYLECHHCRERGHVQKHCRRRNFCVVCKRMGHIMFDCRTKERNEAREGNQQRYPSRSENNDSRPSSYQPRSGYYNRPNHSAYGAFAADDSANWRMGNSRNQWRPGTLHGTAPGEANSGRGSGPARMDLKVRPALAAAV</sequence>
<name>A0AAV2DSB3_9ROSI</name>